<feature type="compositionally biased region" description="Polar residues" evidence="1">
    <location>
        <begin position="266"/>
        <end position="280"/>
    </location>
</feature>
<dbReference type="InterPro" id="IPR037056">
    <property type="entry name" value="RNase_H1_N_sf"/>
</dbReference>
<feature type="compositionally biased region" description="Polar residues" evidence="1">
    <location>
        <begin position="143"/>
        <end position="161"/>
    </location>
</feature>
<organism evidence="3 4">
    <name type="scientific">Jaapia argillacea MUCL 33604</name>
    <dbReference type="NCBI Taxonomy" id="933084"/>
    <lineage>
        <taxon>Eukaryota</taxon>
        <taxon>Fungi</taxon>
        <taxon>Dikarya</taxon>
        <taxon>Basidiomycota</taxon>
        <taxon>Agaricomycotina</taxon>
        <taxon>Agaricomycetes</taxon>
        <taxon>Agaricomycetidae</taxon>
        <taxon>Jaapiales</taxon>
        <taxon>Jaapiaceae</taxon>
        <taxon>Jaapia</taxon>
    </lineage>
</organism>
<gene>
    <name evidence="3" type="ORF">JAAARDRAFT_69592</name>
</gene>
<protein>
    <recommendedName>
        <fullName evidence="2">Ribonuclease H1 N-terminal domain-containing protein</fullName>
    </recommendedName>
</protein>
<sequence length="556" mass="59814">MAKTKWYVVIVGTAPGIYTTWLDVAPKVNGVPGAVHQGFAKEEDAIAAFERARVEGKIAVIGGQRGQGNVIQNQFPGHLAASPMTGVSMRVSSSDSSPAPPRQHGSLTATVHSPGTRARSDQRPVYLEFDYSHTSPASSSPPTGVTQRASLHSSPGPQVRNSRLENSYSESFSSSPAHGVRHREASTLSPRVVNTPSSELRYPLEDGRPKSLTSPEIQRSPSTSFTHRESLHPSPGPQVRNSRLENSHSERFSSSPAHGVRDREASTLSPLVVNTPSSELQYPLEDGHRRSLTSPAIQRSPSTSVFESSTPRTPRGGAPLDYPISLSSSSSPRTNVTQREPLSPSSQTPARRTEGMLEFESDVSSRFRTMSLDYPGSRSPEPELSASARRRPLQASRSYTPGIPSPRAPLEYNRSPRSEDIRSTPSRDVNEQRSSRSRVTSPPDHVRSPSGSTAGGSSRAGRECCDCKCHPSPRSSRSPATSSSSRISSPRSNGQSSLGLYQQVHIANAAYDASLDPRSPVSRTTAVPLEPSMLPVFGRPSPVMSVSRGVTPAVRP</sequence>
<dbReference type="Gene3D" id="3.40.970.10">
    <property type="entry name" value="Ribonuclease H1, N-terminal domain"/>
    <property type="match status" value="1"/>
</dbReference>
<dbReference type="Proteomes" id="UP000027265">
    <property type="component" value="Unassembled WGS sequence"/>
</dbReference>
<evidence type="ECO:0000256" key="1">
    <source>
        <dbReference type="SAM" id="MobiDB-lite"/>
    </source>
</evidence>
<reference evidence="4" key="1">
    <citation type="journal article" date="2014" name="Proc. Natl. Acad. Sci. U.S.A.">
        <title>Extensive sampling of basidiomycete genomes demonstrates inadequacy of the white-rot/brown-rot paradigm for wood decay fungi.</title>
        <authorList>
            <person name="Riley R."/>
            <person name="Salamov A.A."/>
            <person name="Brown D.W."/>
            <person name="Nagy L.G."/>
            <person name="Floudas D."/>
            <person name="Held B.W."/>
            <person name="Levasseur A."/>
            <person name="Lombard V."/>
            <person name="Morin E."/>
            <person name="Otillar R."/>
            <person name="Lindquist E.A."/>
            <person name="Sun H."/>
            <person name="LaButti K.M."/>
            <person name="Schmutz J."/>
            <person name="Jabbour D."/>
            <person name="Luo H."/>
            <person name="Baker S.E."/>
            <person name="Pisabarro A.G."/>
            <person name="Walton J.D."/>
            <person name="Blanchette R.A."/>
            <person name="Henrissat B."/>
            <person name="Martin F."/>
            <person name="Cullen D."/>
            <person name="Hibbett D.S."/>
            <person name="Grigoriev I.V."/>
        </authorList>
    </citation>
    <scope>NUCLEOTIDE SEQUENCE [LARGE SCALE GENOMIC DNA]</scope>
    <source>
        <strain evidence="4">MUCL 33604</strain>
    </source>
</reference>
<dbReference type="HOGENOM" id="CLU_498839_0_0_1"/>
<feature type="region of interest" description="Disordered" evidence="1">
    <location>
        <begin position="86"/>
        <end position="500"/>
    </location>
</feature>
<dbReference type="SUPFAM" id="SSF55658">
    <property type="entry name" value="L9 N-domain-like"/>
    <property type="match status" value="1"/>
</dbReference>
<name>A0A067Q1X1_9AGAM</name>
<feature type="compositionally biased region" description="Low complexity" evidence="1">
    <location>
        <begin position="448"/>
        <end position="459"/>
    </location>
</feature>
<feature type="compositionally biased region" description="Low complexity" evidence="1">
    <location>
        <begin position="472"/>
        <end position="497"/>
    </location>
</feature>
<feature type="compositionally biased region" description="Basic and acidic residues" evidence="1">
    <location>
        <begin position="460"/>
        <end position="469"/>
    </location>
</feature>
<dbReference type="STRING" id="933084.A0A067Q1X1"/>
<proteinExistence type="predicted"/>
<accession>A0A067Q1X1</accession>
<evidence type="ECO:0000259" key="2">
    <source>
        <dbReference type="Pfam" id="PF01693"/>
    </source>
</evidence>
<dbReference type="AlphaFoldDB" id="A0A067Q1X1"/>
<feature type="compositionally biased region" description="Polar residues" evidence="1">
    <location>
        <begin position="211"/>
        <end position="225"/>
    </location>
</feature>
<dbReference type="InterPro" id="IPR011320">
    <property type="entry name" value="RNase_H1_N"/>
</dbReference>
<feature type="compositionally biased region" description="Polar residues" evidence="1">
    <location>
        <begin position="186"/>
        <end position="198"/>
    </location>
</feature>
<feature type="compositionally biased region" description="Polar residues" evidence="1">
    <location>
        <begin position="292"/>
        <end position="312"/>
    </location>
</feature>
<feature type="region of interest" description="Disordered" evidence="1">
    <location>
        <begin position="531"/>
        <end position="556"/>
    </location>
</feature>
<feature type="compositionally biased region" description="Low complexity" evidence="1">
    <location>
        <begin position="164"/>
        <end position="175"/>
    </location>
</feature>
<feature type="compositionally biased region" description="Basic and acidic residues" evidence="1">
    <location>
        <begin position="242"/>
        <end position="251"/>
    </location>
</feature>
<dbReference type="OrthoDB" id="3270804at2759"/>
<feature type="compositionally biased region" description="Polar residues" evidence="1">
    <location>
        <begin position="332"/>
        <end position="350"/>
    </location>
</feature>
<feature type="domain" description="Ribonuclease H1 N-terminal" evidence="2">
    <location>
        <begin position="5"/>
        <end position="47"/>
    </location>
</feature>
<dbReference type="InParanoid" id="A0A067Q1X1"/>
<keyword evidence="4" id="KW-1185">Reference proteome</keyword>
<evidence type="ECO:0000313" key="3">
    <source>
        <dbReference type="EMBL" id="KDQ57472.1"/>
    </source>
</evidence>
<evidence type="ECO:0000313" key="4">
    <source>
        <dbReference type="Proteomes" id="UP000027265"/>
    </source>
</evidence>
<dbReference type="Pfam" id="PF01693">
    <property type="entry name" value="Cauli_VI"/>
    <property type="match status" value="1"/>
</dbReference>
<dbReference type="EMBL" id="KL197719">
    <property type="protein sequence ID" value="KDQ57472.1"/>
    <property type="molecule type" value="Genomic_DNA"/>
</dbReference>
<dbReference type="InterPro" id="IPR009027">
    <property type="entry name" value="Ribosomal_bL9/RNase_H1_N"/>
</dbReference>